<protein>
    <submittedName>
        <fullName evidence="2">Uncharacterized protein</fullName>
    </submittedName>
</protein>
<dbReference type="AlphaFoldDB" id="A0A2P2P241"/>
<name>A0A2P2P241_RHIMU</name>
<feature type="region of interest" description="Disordered" evidence="1">
    <location>
        <begin position="1"/>
        <end position="33"/>
    </location>
</feature>
<sequence length="33" mass="3882">MWTATVPPTLEHSLSNSPRERRARMIRRDRGCT</sequence>
<reference evidence="2" key="1">
    <citation type="submission" date="2018-02" db="EMBL/GenBank/DDBJ databases">
        <title>Rhizophora mucronata_Transcriptome.</title>
        <authorList>
            <person name="Meera S.P."/>
            <person name="Sreeshan A."/>
            <person name="Augustine A."/>
        </authorList>
    </citation>
    <scope>NUCLEOTIDE SEQUENCE</scope>
    <source>
        <tissue evidence="2">Leaf</tissue>
    </source>
</reference>
<accession>A0A2P2P241</accession>
<organism evidence="2">
    <name type="scientific">Rhizophora mucronata</name>
    <name type="common">Asiatic mangrove</name>
    <dbReference type="NCBI Taxonomy" id="61149"/>
    <lineage>
        <taxon>Eukaryota</taxon>
        <taxon>Viridiplantae</taxon>
        <taxon>Streptophyta</taxon>
        <taxon>Embryophyta</taxon>
        <taxon>Tracheophyta</taxon>
        <taxon>Spermatophyta</taxon>
        <taxon>Magnoliopsida</taxon>
        <taxon>eudicotyledons</taxon>
        <taxon>Gunneridae</taxon>
        <taxon>Pentapetalae</taxon>
        <taxon>rosids</taxon>
        <taxon>fabids</taxon>
        <taxon>Malpighiales</taxon>
        <taxon>Rhizophoraceae</taxon>
        <taxon>Rhizophora</taxon>
    </lineage>
</organism>
<proteinExistence type="predicted"/>
<evidence type="ECO:0000313" key="2">
    <source>
        <dbReference type="EMBL" id="MBX48835.1"/>
    </source>
</evidence>
<dbReference type="EMBL" id="GGEC01068351">
    <property type="protein sequence ID" value="MBX48835.1"/>
    <property type="molecule type" value="Transcribed_RNA"/>
</dbReference>
<evidence type="ECO:0000256" key="1">
    <source>
        <dbReference type="SAM" id="MobiDB-lite"/>
    </source>
</evidence>